<keyword evidence="5" id="KW-1185">Reference proteome</keyword>
<keyword evidence="3" id="KW-0503">Monooxygenase</keyword>
<dbReference type="GO" id="GO:0004497">
    <property type="term" value="F:monooxygenase activity"/>
    <property type="evidence" value="ECO:0007669"/>
    <property type="project" value="UniProtKB-KW"/>
</dbReference>
<accession>A0A9W8VJ75</accession>
<evidence type="ECO:0008006" key="6">
    <source>
        <dbReference type="Google" id="ProtNLM"/>
    </source>
</evidence>
<comment type="caution">
    <text evidence="4">The sequence shown here is derived from an EMBL/GenBank/DDBJ whole genome shotgun (WGS) entry which is preliminary data.</text>
</comment>
<sequence>MTLQVGIIGAGIGGLNAAIALRRTGAQVEVSPHYDVTDWNFQNEIGAAITITLNGMRILQHFGFDPKAARGVENKQMRMVDLYTLKDVVEDFCQVKDDYDAPFMFFH</sequence>
<proteinExistence type="inferred from homology"/>
<dbReference type="PANTHER" id="PTHR13789">
    <property type="entry name" value="MONOOXYGENASE"/>
    <property type="match status" value="1"/>
</dbReference>
<dbReference type="EMBL" id="JAOQAZ010000006">
    <property type="protein sequence ID" value="KAJ4265325.1"/>
    <property type="molecule type" value="Genomic_DNA"/>
</dbReference>
<gene>
    <name evidence="4" type="ORF">NW762_004610</name>
</gene>
<dbReference type="InterPro" id="IPR036188">
    <property type="entry name" value="FAD/NAD-bd_sf"/>
</dbReference>
<reference evidence="4" key="1">
    <citation type="submission" date="2022-09" db="EMBL/GenBank/DDBJ databases">
        <title>Fusarium specimens isolated from Avocado Roots.</title>
        <authorList>
            <person name="Stajich J."/>
            <person name="Roper C."/>
            <person name="Heimlech-Rivalta G."/>
        </authorList>
    </citation>
    <scope>NUCLEOTIDE SEQUENCE</scope>
    <source>
        <strain evidence="4">CF00136</strain>
    </source>
</reference>
<organism evidence="4 5">
    <name type="scientific">Fusarium torreyae</name>
    <dbReference type="NCBI Taxonomy" id="1237075"/>
    <lineage>
        <taxon>Eukaryota</taxon>
        <taxon>Fungi</taxon>
        <taxon>Dikarya</taxon>
        <taxon>Ascomycota</taxon>
        <taxon>Pezizomycotina</taxon>
        <taxon>Sordariomycetes</taxon>
        <taxon>Hypocreomycetidae</taxon>
        <taxon>Hypocreales</taxon>
        <taxon>Nectriaceae</taxon>
        <taxon>Fusarium</taxon>
    </lineage>
</organism>
<dbReference type="SUPFAM" id="SSF51905">
    <property type="entry name" value="FAD/NAD(P)-binding domain"/>
    <property type="match status" value="1"/>
</dbReference>
<keyword evidence="2" id="KW-0560">Oxidoreductase</keyword>
<protein>
    <recommendedName>
        <fullName evidence="6">FAD-binding domain-containing protein</fullName>
    </recommendedName>
</protein>
<evidence type="ECO:0000256" key="3">
    <source>
        <dbReference type="ARBA" id="ARBA00023033"/>
    </source>
</evidence>
<comment type="similarity">
    <text evidence="1">Belongs to the paxM FAD-dependent monooxygenase family.</text>
</comment>
<evidence type="ECO:0000256" key="1">
    <source>
        <dbReference type="ARBA" id="ARBA00007992"/>
    </source>
</evidence>
<dbReference type="Gene3D" id="3.50.50.60">
    <property type="entry name" value="FAD/NAD(P)-binding domain"/>
    <property type="match status" value="1"/>
</dbReference>
<evidence type="ECO:0000313" key="5">
    <source>
        <dbReference type="Proteomes" id="UP001152049"/>
    </source>
</evidence>
<dbReference type="AlphaFoldDB" id="A0A9W8VJ75"/>
<dbReference type="Proteomes" id="UP001152049">
    <property type="component" value="Unassembled WGS sequence"/>
</dbReference>
<dbReference type="PANTHER" id="PTHR13789:SF309">
    <property type="entry name" value="PUTATIVE (AFU_ORTHOLOGUE AFUA_6G14510)-RELATED"/>
    <property type="match status" value="1"/>
</dbReference>
<evidence type="ECO:0000256" key="2">
    <source>
        <dbReference type="ARBA" id="ARBA00023002"/>
    </source>
</evidence>
<dbReference type="Gene3D" id="3.30.9.30">
    <property type="match status" value="1"/>
</dbReference>
<evidence type="ECO:0000313" key="4">
    <source>
        <dbReference type="EMBL" id="KAJ4265325.1"/>
    </source>
</evidence>
<dbReference type="InterPro" id="IPR050493">
    <property type="entry name" value="FAD-dep_Monooxygenase_BioMet"/>
</dbReference>
<name>A0A9W8VJ75_9HYPO</name>
<dbReference type="OrthoDB" id="9993796at2759"/>